<organism evidence="1 2">
    <name type="scientific">Coccomyxa subellipsoidea (strain C-169)</name>
    <name type="common">Green microalga</name>
    <dbReference type="NCBI Taxonomy" id="574566"/>
    <lineage>
        <taxon>Eukaryota</taxon>
        <taxon>Viridiplantae</taxon>
        <taxon>Chlorophyta</taxon>
        <taxon>core chlorophytes</taxon>
        <taxon>Trebouxiophyceae</taxon>
        <taxon>Trebouxiophyceae incertae sedis</taxon>
        <taxon>Coccomyxaceae</taxon>
        <taxon>Coccomyxa</taxon>
        <taxon>Coccomyxa subellipsoidea</taxon>
    </lineage>
</organism>
<proteinExistence type="predicted"/>
<protein>
    <submittedName>
        <fullName evidence="1">Uncharacterized protein</fullName>
    </submittedName>
</protein>
<evidence type="ECO:0000313" key="2">
    <source>
        <dbReference type="Proteomes" id="UP000007264"/>
    </source>
</evidence>
<dbReference type="Gene3D" id="3.30.70.2330">
    <property type="match status" value="1"/>
</dbReference>
<feature type="non-terminal residue" evidence="1">
    <location>
        <position position="189"/>
    </location>
</feature>
<dbReference type="RefSeq" id="XP_005649254.1">
    <property type="nucleotide sequence ID" value="XM_005649197.1"/>
</dbReference>
<dbReference type="OrthoDB" id="513083at2759"/>
<gene>
    <name evidence="1" type="ORF">COCSUDRAFT_53046</name>
</gene>
<reference evidence="1 2" key="1">
    <citation type="journal article" date="2012" name="Genome Biol.">
        <title>The genome of the polar eukaryotic microalga coccomyxa subellipsoidea reveals traits of cold adaptation.</title>
        <authorList>
            <person name="Blanc G."/>
            <person name="Agarkova I."/>
            <person name="Grimwood J."/>
            <person name="Kuo A."/>
            <person name="Brueggeman A."/>
            <person name="Dunigan D."/>
            <person name="Gurnon J."/>
            <person name="Ladunga I."/>
            <person name="Lindquist E."/>
            <person name="Lucas S."/>
            <person name="Pangilinan J."/>
            <person name="Proschold T."/>
            <person name="Salamov A."/>
            <person name="Schmutz J."/>
            <person name="Weeks D."/>
            <person name="Yamada T."/>
            <person name="Claverie J.M."/>
            <person name="Grigoriev I."/>
            <person name="Van Etten J."/>
            <person name="Lomsadze A."/>
            <person name="Borodovsky M."/>
        </authorList>
    </citation>
    <scope>NUCLEOTIDE SEQUENCE [LARGE SCALE GENOMIC DNA]</scope>
    <source>
        <strain evidence="1 2">C-169</strain>
    </source>
</reference>
<dbReference type="AlphaFoldDB" id="I0Z241"/>
<sequence length="189" mass="21448">MVPRSYTRAATLNCRDLWSRLSHPCHFSPRSNDAQQRVQRSQSLTTATLSVRGTDPARLALSRKTSRWVTDQMGHSTSFQRRYSGIYGIPRLRPMHSSSARGYSSSVEGATPARDDLKRQLLSETPMTVLEGREWLRHNMQPEALRIAGVTFDGRQELIAKLQPDQALMLQKDPHNEYDPNAIKVMTLS</sequence>
<name>I0Z241_COCSC</name>
<dbReference type="KEGG" id="csl:COCSUDRAFT_53046"/>
<accession>I0Z241</accession>
<comment type="caution">
    <text evidence="1">The sequence shown here is derived from an EMBL/GenBank/DDBJ whole genome shotgun (WGS) entry which is preliminary data.</text>
</comment>
<evidence type="ECO:0000313" key="1">
    <source>
        <dbReference type="EMBL" id="EIE24710.1"/>
    </source>
</evidence>
<keyword evidence="2" id="KW-1185">Reference proteome</keyword>
<dbReference type="Proteomes" id="UP000007264">
    <property type="component" value="Unassembled WGS sequence"/>
</dbReference>
<dbReference type="GeneID" id="17042711"/>
<dbReference type="EMBL" id="AGSI01000005">
    <property type="protein sequence ID" value="EIE24710.1"/>
    <property type="molecule type" value="Genomic_DNA"/>
</dbReference>